<feature type="domain" description="Helix-turn-helix" evidence="2">
    <location>
        <begin position="5"/>
        <end position="54"/>
    </location>
</feature>
<evidence type="ECO:0000313" key="3">
    <source>
        <dbReference type="EMBL" id="PZN72953.1"/>
    </source>
</evidence>
<dbReference type="AlphaFoldDB" id="A0A2W4QMA5"/>
<proteinExistence type="predicted"/>
<dbReference type="SUPFAM" id="SSF46955">
    <property type="entry name" value="Putative DNA-binding domain"/>
    <property type="match status" value="1"/>
</dbReference>
<dbReference type="InterPro" id="IPR041657">
    <property type="entry name" value="HTH_17"/>
</dbReference>
<comment type="caution">
    <text evidence="3">The sequence shown here is derived from an EMBL/GenBank/DDBJ whole genome shotgun (WGS) entry which is preliminary data.</text>
</comment>
<feature type="compositionally biased region" description="Polar residues" evidence="1">
    <location>
        <begin position="59"/>
        <end position="68"/>
    </location>
</feature>
<gene>
    <name evidence="3" type="ORF">DM484_23540</name>
</gene>
<keyword evidence="3" id="KW-0238">DNA-binding</keyword>
<reference evidence="3 4" key="1">
    <citation type="journal article" date="2018" name="Aquat. Microb. Ecol.">
        <title>Gammaproteobacterial methanotrophs dominate.</title>
        <authorList>
            <person name="Rissanen A.J."/>
            <person name="Saarenheimo J."/>
            <person name="Tiirola M."/>
            <person name="Peura S."/>
            <person name="Aalto S.L."/>
            <person name="Karvinen A."/>
            <person name="Nykanen H."/>
        </authorList>
    </citation>
    <scope>NUCLEOTIDE SEQUENCE [LARGE SCALE GENOMIC DNA]</scope>
    <source>
        <strain evidence="3">AMbin10</strain>
    </source>
</reference>
<dbReference type="InterPro" id="IPR009061">
    <property type="entry name" value="DNA-bd_dom_put_sf"/>
</dbReference>
<feature type="compositionally biased region" description="Basic residues" evidence="1">
    <location>
        <begin position="69"/>
        <end position="80"/>
    </location>
</feature>
<dbReference type="Proteomes" id="UP000249396">
    <property type="component" value="Unassembled WGS sequence"/>
</dbReference>
<evidence type="ECO:0000313" key="4">
    <source>
        <dbReference type="Proteomes" id="UP000249396"/>
    </source>
</evidence>
<organism evidence="3 4">
    <name type="scientific">Candidatus Methylumidiphilus alinenensis</name>
    <dbReference type="NCBI Taxonomy" id="2202197"/>
    <lineage>
        <taxon>Bacteria</taxon>
        <taxon>Pseudomonadati</taxon>
        <taxon>Pseudomonadota</taxon>
        <taxon>Gammaproteobacteria</taxon>
        <taxon>Methylococcales</taxon>
        <taxon>Candidatus Methylumidiphilus</taxon>
    </lineage>
</organism>
<accession>A0A2W4QMA5</accession>
<sequence>MVKILLKLDEVVEVIGMSKTTIRRHMESGKFPPPVKIDGLVFWRRVDLEEWAAKLTPAQFESQPVPSKQKSKPGRPRLAH</sequence>
<evidence type="ECO:0000259" key="2">
    <source>
        <dbReference type="Pfam" id="PF12728"/>
    </source>
</evidence>
<protein>
    <submittedName>
        <fullName evidence="3">DNA-binding protein</fullName>
    </submittedName>
</protein>
<dbReference type="Pfam" id="PF12728">
    <property type="entry name" value="HTH_17"/>
    <property type="match status" value="1"/>
</dbReference>
<dbReference type="GO" id="GO:0003677">
    <property type="term" value="F:DNA binding"/>
    <property type="evidence" value="ECO:0007669"/>
    <property type="project" value="UniProtKB-KW"/>
</dbReference>
<feature type="region of interest" description="Disordered" evidence="1">
    <location>
        <begin position="59"/>
        <end position="80"/>
    </location>
</feature>
<dbReference type="EMBL" id="QJPH01000471">
    <property type="protein sequence ID" value="PZN72953.1"/>
    <property type="molecule type" value="Genomic_DNA"/>
</dbReference>
<dbReference type="Gene3D" id="1.10.238.160">
    <property type="match status" value="1"/>
</dbReference>
<name>A0A2W4QMA5_9GAMM</name>
<evidence type="ECO:0000256" key="1">
    <source>
        <dbReference type="SAM" id="MobiDB-lite"/>
    </source>
</evidence>